<reference evidence="2 3" key="1">
    <citation type="journal article" date="2009" name="Stand. Genomic Sci.">
        <title>Complete genome sequence of Catenulispora acidiphila type strain (ID 139908).</title>
        <authorList>
            <person name="Copeland A."/>
            <person name="Lapidus A."/>
            <person name="Glavina Del Rio T."/>
            <person name="Nolan M."/>
            <person name="Lucas S."/>
            <person name="Chen F."/>
            <person name="Tice H."/>
            <person name="Cheng J.F."/>
            <person name="Bruce D."/>
            <person name="Goodwin L."/>
            <person name="Pitluck S."/>
            <person name="Mikhailova N."/>
            <person name="Pati A."/>
            <person name="Ivanova N."/>
            <person name="Mavromatis K."/>
            <person name="Chen A."/>
            <person name="Palaniappan K."/>
            <person name="Chain P."/>
            <person name="Land M."/>
            <person name="Hauser L."/>
            <person name="Chang Y.J."/>
            <person name="Jeffries C.D."/>
            <person name="Chertkov O."/>
            <person name="Brettin T."/>
            <person name="Detter J.C."/>
            <person name="Han C."/>
            <person name="Ali Z."/>
            <person name="Tindall B.J."/>
            <person name="Goker M."/>
            <person name="Bristow J."/>
            <person name="Eisen J.A."/>
            <person name="Markowitz V."/>
            <person name="Hugenholtz P."/>
            <person name="Kyrpides N.C."/>
            <person name="Klenk H.P."/>
        </authorList>
    </citation>
    <scope>NUCLEOTIDE SEQUENCE [LARGE SCALE GENOMIC DNA]</scope>
    <source>
        <strain evidence="3">DSM 44928 / JCM 14897 / NBRC 102108 / NRRL B-24433 / ID139908</strain>
    </source>
</reference>
<evidence type="ECO:0008006" key="4">
    <source>
        <dbReference type="Google" id="ProtNLM"/>
    </source>
</evidence>
<gene>
    <name evidence="2" type="ordered locus">Caci_3877</name>
</gene>
<dbReference type="RefSeq" id="WP_015792495.1">
    <property type="nucleotide sequence ID" value="NC_013131.1"/>
</dbReference>
<dbReference type="Proteomes" id="UP000000851">
    <property type="component" value="Chromosome"/>
</dbReference>
<evidence type="ECO:0000256" key="1">
    <source>
        <dbReference type="SAM" id="MobiDB-lite"/>
    </source>
</evidence>
<dbReference type="InParanoid" id="C7QDH3"/>
<name>C7QDH3_CATAD</name>
<keyword evidence="3" id="KW-1185">Reference proteome</keyword>
<dbReference type="Pfam" id="PF14022">
    <property type="entry name" value="DUF4238"/>
    <property type="match status" value="1"/>
</dbReference>
<dbReference type="InterPro" id="IPR025332">
    <property type="entry name" value="DUF4238"/>
</dbReference>
<accession>C7QDH3</accession>
<organism evidence="2 3">
    <name type="scientific">Catenulispora acidiphila (strain DSM 44928 / JCM 14897 / NBRC 102108 / NRRL B-24433 / ID139908)</name>
    <dbReference type="NCBI Taxonomy" id="479433"/>
    <lineage>
        <taxon>Bacteria</taxon>
        <taxon>Bacillati</taxon>
        <taxon>Actinomycetota</taxon>
        <taxon>Actinomycetes</taxon>
        <taxon>Catenulisporales</taxon>
        <taxon>Catenulisporaceae</taxon>
        <taxon>Catenulispora</taxon>
    </lineage>
</organism>
<feature type="region of interest" description="Disordered" evidence="1">
    <location>
        <begin position="307"/>
        <end position="329"/>
    </location>
</feature>
<evidence type="ECO:0000313" key="3">
    <source>
        <dbReference type="Proteomes" id="UP000000851"/>
    </source>
</evidence>
<evidence type="ECO:0000313" key="2">
    <source>
        <dbReference type="EMBL" id="ACU72766.1"/>
    </source>
</evidence>
<proteinExistence type="predicted"/>
<dbReference type="KEGG" id="cai:Caci_3877"/>
<dbReference type="AlphaFoldDB" id="C7QDH3"/>
<dbReference type="HOGENOM" id="CLU_073001_0_0_11"/>
<dbReference type="OrthoDB" id="580988at2"/>
<protein>
    <recommendedName>
        <fullName evidence="4">DUF4238 domain-containing protein</fullName>
    </recommendedName>
</protein>
<dbReference type="eggNOG" id="ENOG5033DY3">
    <property type="taxonomic scope" value="Bacteria"/>
</dbReference>
<dbReference type="EMBL" id="CP001700">
    <property type="protein sequence ID" value="ACU72766.1"/>
    <property type="molecule type" value="Genomic_DNA"/>
</dbReference>
<sequence length="329" mass="36722">MGHTYHHHLVPQMYLRNFADAGKLKAVARQPPHRSHTSSVKNACNEVGFYELPPEELSQDDPLRDGWDPEFVEKFLSQVEGDAAPIIEAMVAGDFPLSAKDRNVMSLFIALQVTRGWAFRDRAQQTVERLSPDVLQMCMREEAIRERLTAEGRPVNRRAIKNIQRQLAEVPAITLPQGSLVASAIEQAVETCRPVIAGRPWRLLRFDENVLLTSDQPVGLWAPGSPTSVGLATAKMTYMPLNRNTAIAVAASGPEKISFPGPARARQVNDAVARRARRWIFHHPDDDPLKELVLPPVEEVTAEIVAQRKNPDGTTEEIVRMTSRPKQSL</sequence>